<sequence>VQPASSSTETAAVLSPKPSVSISKAEKPSDQNSDTTVQLQENLARSRLSSTGSITASTRITSPSSTTTTTTDTEAKPGDRSYEPPKRDEETETQRKARAKHARQTRRSTQGVSLEDIEKAEESLKVDKSVTDTSALSSQSASSRNSLITKGTVPAGSGEVTSTTGIPTASLTTTTSSISSTAGGNDADPKEDRTIMSAYRHRTSEDKNDSADVPSTRSSYRRARDDKDNNSSSGVTSTYIPRSQRNSAQLPVDTGSSSQSLLRSSSLRTGRLTDQVTPQAEEEAKKDETNGQDKKEEKKELSSIRARRQRRERRSTGIVMDNEDGETSKDSKPEEDKKDDDVKTKKDSKPEEDKKDYNLGSSRYGRYNSNSDYASQRPVSYSETSKSTGALDIDYKKKYEDEKSENDRLRKELEETKKSLLEAKTELDRIMKQKDAARNTDRDKRALERKLSEMEEELKLMEKLKTENKKLKDDNRSLSRLIATLSK</sequence>
<feature type="domain" description="cGMP-dependent protein kinase interacting" evidence="4">
    <location>
        <begin position="394"/>
        <end position="487"/>
    </location>
</feature>
<feature type="compositionally biased region" description="Basic residues" evidence="3">
    <location>
        <begin position="96"/>
        <end position="106"/>
    </location>
</feature>
<feature type="compositionally biased region" description="Low complexity" evidence="3">
    <location>
        <begin position="161"/>
        <end position="183"/>
    </location>
</feature>
<accession>A0A0B7ANM9</accession>
<reference evidence="5" key="1">
    <citation type="submission" date="2014-12" db="EMBL/GenBank/DDBJ databases">
        <title>Insight into the proteome of Arion vulgaris.</title>
        <authorList>
            <person name="Aradska J."/>
            <person name="Bulat T."/>
            <person name="Smidak R."/>
            <person name="Sarate P."/>
            <person name="Gangsoo J."/>
            <person name="Sialana F."/>
            <person name="Bilban M."/>
            <person name="Lubec G."/>
        </authorList>
    </citation>
    <scope>NUCLEOTIDE SEQUENCE</scope>
    <source>
        <tissue evidence="5">Skin</tissue>
    </source>
</reference>
<feature type="non-terminal residue" evidence="5">
    <location>
        <position position="1"/>
    </location>
</feature>
<feature type="compositionally biased region" description="Low complexity" evidence="3">
    <location>
        <begin position="53"/>
        <end position="72"/>
    </location>
</feature>
<dbReference type="GO" id="GO:0019901">
    <property type="term" value="F:protein kinase binding"/>
    <property type="evidence" value="ECO:0007669"/>
    <property type="project" value="InterPro"/>
</dbReference>
<protein>
    <recommendedName>
        <fullName evidence="4">cGMP-dependent protein kinase interacting domain-containing protein</fullName>
    </recommendedName>
</protein>
<dbReference type="GO" id="GO:0019208">
    <property type="term" value="F:phosphatase regulator activity"/>
    <property type="evidence" value="ECO:0007669"/>
    <property type="project" value="TreeGrafter"/>
</dbReference>
<organism evidence="5">
    <name type="scientific">Arion vulgaris</name>
    <dbReference type="NCBI Taxonomy" id="1028688"/>
    <lineage>
        <taxon>Eukaryota</taxon>
        <taxon>Metazoa</taxon>
        <taxon>Spiralia</taxon>
        <taxon>Lophotrochozoa</taxon>
        <taxon>Mollusca</taxon>
        <taxon>Gastropoda</taxon>
        <taxon>Heterobranchia</taxon>
        <taxon>Euthyneura</taxon>
        <taxon>Panpulmonata</taxon>
        <taxon>Eupulmonata</taxon>
        <taxon>Stylommatophora</taxon>
        <taxon>Helicina</taxon>
        <taxon>Arionoidea</taxon>
        <taxon>Arionidae</taxon>
        <taxon>Arion</taxon>
    </lineage>
</organism>
<dbReference type="PANTHER" id="PTHR24179:SF21">
    <property type="entry name" value="MYOSIN BINDING SUBUNIT, ISOFORM O"/>
    <property type="match status" value="1"/>
</dbReference>
<feature type="compositionally biased region" description="Basic and acidic residues" evidence="3">
    <location>
        <begin position="393"/>
        <end position="410"/>
    </location>
</feature>
<feature type="compositionally biased region" description="Basic and acidic residues" evidence="3">
    <location>
        <begin position="326"/>
        <end position="357"/>
    </location>
</feature>
<evidence type="ECO:0000256" key="2">
    <source>
        <dbReference type="ARBA" id="ARBA00022737"/>
    </source>
</evidence>
<dbReference type="PANTHER" id="PTHR24179">
    <property type="entry name" value="PROTEIN PHOSPHATASE 1 REGULATORY SUBUNIT 12"/>
    <property type="match status" value="1"/>
</dbReference>
<feature type="compositionally biased region" description="Polar residues" evidence="3">
    <location>
        <begin position="1"/>
        <end position="10"/>
    </location>
</feature>
<feature type="compositionally biased region" description="Basic and acidic residues" evidence="3">
    <location>
        <begin position="73"/>
        <end position="95"/>
    </location>
</feature>
<evidence type="ECO:0000313" key="5">
    <source>
        <dbReference type="EMBL" id="CEK81606.1"/>
    </source>
</evidence>
<dbReference type="Gene3D" id="6.10.250.1820">
    <property type="match status" value="1"/>
</dbReference>
<evidence type="ECO:0000259" key="4">
    <source>
        <dbReference type="Pfam" id="PF15898"/>
    </source>
</evidence>
<gene>
    <name evidence="5" type="primary">ORF126912</name>
</gene>
<dbReference type="Pfam" id="PF15898">
    <property type="entry name" value="PRKG1_interact"/>
    <property type="match status" value="1"/>
</dbReference>
<evidence type="ECO:0000256" key="3">
    <source>
        <dbReference type="SAM" id="MobiDB-lite"/>
    </source>
</evidence>
<keyword evidence="1" id="KW-0217">Developmental protein</keyword>
<dbReference type="CDD" id="cd21930">
    <property type="entry name" value="IPD_PPP1R12"/>
    <property type="match status" value="1"/>
</dbReference>
<feature type="compositionally biased region" description="Polar residues" evidence="3">
    <location>
        <begin position="30"/>
        <end position="52"/>
    </location>
</feature>
<feature type="compositionally biased region" description="Low complexity" evidence="3">
    <location>
        <begin position="254"/>
        <end position="273"/>
    </location>
</feature>
<feature type="compositionally biased region" description="Basic and acidic residues" evidence="3">
    <location>
        <begin position="282"/>
        <end position="302"/>
    </location>
</feature>
<dbReference type="GO" id="GO:0005737">
    <property type="term" value="C:cytoplasm"/>
    <property type="evidence" value="ECO:0007669"/>
    <property type="project" value="TreeGrafter"/>
</dbReference>
<name>A0A0B7ANM9_9EUPU</name>
<keyword evidence="2" id="KW-0677">Repeat</keyword>
<feature type="compositionally biased region" description="Polar residues" evidence="3">
    <location>
        <begin position="230"/>
        <end position="249"/>
    </location>
</feature>
<feature type="compositionally biased region" description="Basic and acidic residues" evidence="3">
    <location>
        <begin position="116"/>
        <end position="130"/>
    </location>
</feature>
<dbReference type="InterPro" id="IPR031775">
    <property type="entry name" value="PRKG1_interact"/>
</dbReference>
<dbReference type="GO" id="GO:0004857">
    <property type="term" value="F:enzyme inhibitor activity"/>
    <property type="evidence" value="ECO:0007669"/>
    <property type="project" value="TreeGrafter"/>
</dbReference>
<feature type="compositionally biased region" description="Low complexity" evidence="3">
    <location>
        <begin position="134"/>
        <end position="147"/>
    </location>
</feature>
<feature type="compositionally biased region" description="Polar residues" evidence="3">
    <location>
        <begin position="367"/>
        <end position="388"/>
    </location>
</feature>
<evidence type="ECO:0000256" key="1">
    <source>
        <dbReference type="ARBA" id="ARBA00022473"/>
    </source>
</evidence>
<proteinExistence type="predicted"/>
<dbReference type="Gene3D" id="6.10.140.390">
    <property type="match status" value="1"/>
</dbReference>
<dbReference type="InterPro" id="IPR051226">
    <property type="entry name" value="PP1_Regulatory_Subunit"/>
</dbReference>
<feature type="region of interest" description="Disordered" evidence="3">
    <location>
        <begin position="1"/>
        <end position="410"/>
    </location>
</feature>
<dbReference type="AlphaFoldDB" id="A0A0B7ANM9"/>
<dbReference type="EMBL" id="HACG01034741">
    <property type="protein sequence ID" value="CEK81606.1"/>
    <property type="molecule type" value="Transcribed_RNA"/>
</dbReference>